<dbReference type="Proteomes" id="UP001430796">
    <property type="component" value="Unassembled WGS sequence"/>
</dbReference>
<evidence type="ECO:0000313" key="1">
    <source>
        <dbReference type="EMBL" id="MCF7221603.1"/>
    </source>
</evidence>
<proteinExistence type="predicted"/>
<reference evidence="1" key="1">
    <citation type="submission" date="2022-01" db="EMBL/GenBank/DDBJ databases">
        <title>Lysobacter chinensis sp. nov., a bacterium isolated from cow dung compost.</title>
        <authorList>
            <person name="Liu Y."/>
        </authorList>
    </citation>
    <scope>NUCLEOTIDE SEQUENCE</scope>
    <source>
        <strain evidence="1">TLK-CK17</strain>
    </source>
</reference>
<protein>
    <submittedName>
        <fullName evidence="1">Uncharacterized protein</fullName>
    </submittedName>
</protein>
<sequence length="301" mass="34270">MSLDDDPNAPRPRALWSIARLGIDPRSEKRTKAGVDLVAIADGNARFAGLREVYESRLWQLLTAPPPDPATLFKIQSDLLTRLDLYRSDYPSRYAGAWALPAEPAFRPWEGDATCWLHDRLQEPSLDLISVLVCSFRSAMDHLNLLEANSYLVAARQALHCALLSLNAPHDLTSDVKMLVEKRLFRNDWSTVSDSDLETVRRNRRSVADPEFSPEESLRQSLNSDRFLGMVTQPDNPNITFVPDAPIVPMNDRLQWFNRNKYALYELYLQAEWDDDSSTKQLRGDEKVSSVAELIRRFGLP</sequence>
<reference evidence="1" key="2">
    <citation type="submission" date="2022-01" db="EMBL/GenBank/DDBJ databases">
        <authorList>
            <person name="Zhou L.Y."/>
        </authorList>
    </citation>
    <scope>NUCLEOTIDE SEQUENCE</scope>
    <source>
        <strain evidence="1">TLK-CK17</strain>
    </source>
</reference>
<comment type="caution">
    <text evidence="1">The sequence shown here is derived from an EMBL/GenBank/DDBJ whole genome shotgun (WGS) entry which is preliminary data.</text>
</comment>
<keyword evidence="2" id="KW-1185">Reference proteome</keyword>
<name>A0ABS9HSE8_9GAMM</name>
<organism evidence="1 2">
    <name type="scientific">Marilutibacter chinensis</name>
    <dbReference type="NCBI Taxonomy" id="2912247"/>
    <lineage>
        <taxon>Bacteria</taxon>
        <taxon>Pseudomonadati</taxon>
        <taxon>Pseudomonadota</taxon>
        <taxon>Gammaproteobacteria</taxon>
        <taxon>Lysobacterales</taxon>
        <taxon>Lysobacteraceae</taxon>
        <taxon>Marilutibacter</taxon>
    </lineage>
</organism>
<accession>A0ABS9HSE8</accession>
<evidence type="ECO:0000313" key="2">
    <source>
        <dbReference type="Proteomes" id="UP001430796"/>
    </source>
</evidence>
<gene>
    <name evidence="1" type="ORF">L3V18_07350</name>
</gene>
<dbReference type="EMBL" id="JAKJPO010000003">
    <property type="protein sequence ID" value="MCF7221603.1"/>
    <property type="molecule type" value="Genomic_DNA"/>
</dbReference>
<dbReference type="RefSeq" id="WP_237054024.1">
    <property type="nucleotide sequence ID" value="NZ_JAKJPO010000003.1"/>
</dbReference>